<dbReference type="EMBL" id="JAPUFD010000012">
    <property type="protein sequence ID" value="MDI1490514.1"/>
    <property type="molecule type" value="Genomic_DNA"/>
</dbReference>
<organism evidence="1 2">
    <name type="scientific">Ramalina farinacea</name>
    <dbReference type="NCBI Taxonomy" id="258253"/>
    <lineage>
        <taxon>Eukaryota</taxon>
        <taxon>Fungi</taxon>
        <taxon>Dikarya</taxon>
        <taxon>Ascomycota</taxon>
        <taxon>Pezizomycotina</taxon>
        <taxon>Lecanoromycetes</taxon>
        <taxon>OSLEUM clade</taxon>
        <taxon>Lecanoromycetidae</taxon>
        <taxon>Lecanorales</taxon>
        <taxon>Lecanorineae</taxon>
        <taxon>Ramalinaceae</taxon>
        <taxon>Ramalina</taxon>
    </lineage>
</organism>
<gene>
    <name evidence="1" type="ORF">OHK93_001718</name>
</gene>
<evidence type="ECO:0000313" key="2">
    <source>
        <dbReference type="Proteomes" id="UP001161017"/>
    </source>
</evidence>
<protein>
    <submittedName>
        <fullName evidence="1">Uncharacterized protein</fullName>
    </submittedName>
</protein>
<accession>A0AA43TWJ3</accession>
<sequence>MPNLQGLPQEIFKTVIEHVMEQHEPVDFDSFLLGVGQISADDRQTASEVLRGTGKRLELAAGLSAEWTSVQSRGKTAWLKLPSQRVPTPSWRYKDRALQDWRAASMQSRQFRAMGKIAFFEMKSFLITAETAKLLQRSIIKQLSRRDQKMATERMRSIAFPIGADVIHIACLPLPSRIKGFPSLSRVCFVIHGQKGNSCLKEWEAICRETPGQFKDVISQCGVPISRLKISIQIHRTAEVNRWEAMEGILSRKVYPLLRTRAKLLSLG</sequence>
<comment type="caution">
    <text evidence="1">The sequence shown here is derived from an EMBL/GenBank/DDBJ whole genome shotgun (WGS) entry which is preliminary data.</text>
</comment>
<evidence type="ECO:0000313" key="1">
    <source>
        <dbReference type="EMBL" id="MDI1490514.1"/>
    </source>
</evidence>
<reference evidence="1" key="1">
    <citation type="journal article" date="2023" name="Genome Biol. Evol.">
        <title>First Whole Genome Sequence and Flow Cytometry Genome Size Data for the Lichen-Forming Fungus Ramalina farinacea (Ascomycota).</title>
        <authorList>
            <person name="Llewellyn T."/>
            <person name="Mian S."/>
            <person name="Hill R."/>
            <person name="Leitch I.J."/>
            <person name="Gaya E."/>
        </authorList>
    </citation>
    <scope>NUCLEOTIDE SEQUENCE</scope>
    <source>
        <strain evidence="1">LIQ254RAFAR</strain>
    </source>
</reference>
<proteinExistence type="predicted"/>
<keyword evidence="2" id="KW-1185">Reference proteome</keyword>
<dbReference type="AlphaFoldDB" id="A0AA43TWJ3"/>
<name>A0AA43TWJ3_9LECA</name>
<dbReference type="Proteomes" id="UP001161017">
    <property type="component" value="Unassembled WGS sequence"/>
</dbReference>